<evidence type="ECO:0000313" key="2">
    <source>
        <dbReference type="Proteomes" id="UP000230137"/>
    </source>
</evidence>
<dbReference type="EMBL" id="PFQF01000021">
    <property type="protein sequence ID" value="PJA20627.1"/>
    <property type="molecule type" value="Genomic_DNA"/>
</dbReference>
<sequence>IIIYDDGLLLNKNDFTWHFFSFGKLFVPWVDIKFSRIKYSGGGQLKTGRSRGINMNYTLWIELLDGRKLYRRLRALNYRPDVEQFIQSLKPLLKQNRVQYQFFSNNQR</sequence>
<comment type="caution">
    <text evidence="1">The sequence shown here is derived from an EMBL/GenBank/DDBJ whole genome shotgun (WGS) entry which is preliminary data.</text>
</comment>
<protein>
    <submittedName>
        <fullName evidence="1">Uncharacterized protein</fullName>
    </submittedName>
</protein>
<name>A0A2M7W4C5_9BACT</name>
<accession>A0A2M7W4C5</accession>
<dbReference type="Proteomes" id="UP000230137">
    <property type="component" value="Unassembled WGS sequence"/>
</dbReference>
<organism evidence="1 2">
    <name type="scientific">Candidatus Berkelbacteria bacterium CG_4_10_14_0_2_um_filter_35_9_33_12</name>
    <dbReference type="NCBI Taxonomy" id="1974499"/>
    <lineage>
        <taxon>Bacteria</taxon>
        <taxon>Candidatus Berkelbacteria</taxon>
    </lineage>
</organism>
<gene>
    <name evidence="1" type="ORF">COX60_01095</name>
</gene>
<reference evidence="2" key="1">
    <citation type="submission" date="2017-09" db="EMBL/GenBank/DDBJ databases">
        <title>Depth-based differentiation of microbial function through sediment-hosted aquifers and enrichment of novel symbionts in the deep terrestrial subsurface.</title>
        <authorList>
            <person name="Probst A.J."/>
            <person name="Ladd B."/>
            <person name="Jarett J.K."/>
            <person name="Geller-Mcgrath D.E."/>
            <person name="Sieber C.M.K."/>
            <person name="Emerson J.B."/>
            <person name="Anantharaman K."/>
            <person name="Thomas B.C."/>
            <person name="Malmstrom R."/>
            <person name="Stieglmeier M."/>
            <person name="Klingl A."/>
            <person name="Woyke T."/>
            <person name="Ryan C.M."/>
            <person name="Banfield J.F."/>
        </authorList>
    </citation>
    <scope>NUCLEOTIDE SEQUENCE [LARGE SCALE GENOMIC DNA]</scope>
</reference>
<dbReference type="AlphaFoldDB" id="A0A2M7W4C5"/>
<evidence type="ECO:0000313" key="1">
    <source>
        <dbReference type="EMBL" id="PJA20627.1"/>
    </source>
</evidence>
<proteinExistence type="predicted"/>
<feature type="non-terminal residue" evidence="1">
    <location>
        <position position="1"/>
    </location>
</feature>